<dbReference type="AlphaFoldDB" id="A0A251LPP0"/>
<organism evidence="2 3">
    <name type="scientific">Manihot esculenta</name>
    <name type="common">Cassava</name>
    <name type="synonym">Jatropha manihot</name>
    <dbReference type="NCBI Taxonomy" id="3983"/>
    <lineage>
        <taxon>Eukaryota</taxon>
        <taxon>Viridiplantae</taxon>
        <taxon>Streptophyta</taxon>
        <taxon>Embryophyta</taxon>
        <taxon>Tracheophyta</taxon>
        <taxon>Spermatophyta</taxon>
        <taxon>Magnoliopsida</taxon>
        <taxon>eudicotyledons</taxon>
        <taxon>Gunneridae</taxon>
        <taxon>Pentapetalae</taxon>
        <taxon>rosids</taxon>
        <taxon>fabids</taxon>
        <taxon>Malpighiales</taxon>
        <taxon>Euphorbiaceae</taxon>
        <taxon>Crotonoideae</taxon>
        <taxon>Manihoteae</taxon>
        <taxon>Manihot</taxon>
    </lineage>
</organism>
<dbReference type="STRING" id="3983.A0A251LPP0"/>
<dbReference type="PANTHER" id="PTHR31558">
    <property type="entry name" value="CW14 PROTEIN"/>
    <property type="match status" value="1"/>
</dbReference>
<accession>A0A251LPP0</accession>
<name>A0A251LPP0_MANES</name>
<dbReference type="Gramene" id="Manes.01G100700.3.v8.1">
    <property type="protein sequence ID" value="Manes.01G100700.3.v8.1.CDS"/>
    <property type="gene ID" value="Manes.01G100700.v8.1"/>
</dbReference>
<evidence type="ECO:0000259" key="1">
    <source>
        <dbReference type="Pfam" id="PF07059"/>
    </source>
</evidence>
<gene>
    <name evidence="2" type="ORF">MANES_01G100700</name>
</gene>
<proteinExistence type="predicted"/>
<dbReference type="Proteomes" id="UP000091857">
    <property type="component" value="Chromosome 1"/>
</dbReference>
<evidence type="ECO:0000313" key="3">
    <source>
        <dbReference type="Proteomes" id="UP000091857"/>
    </source>
</evidence>
<dbReference type="EMBL" id="CM004387">
    <property type="protein sequence ID" value="OAY60284.1"/>
    <property type="molecule type" value="Genomic_DNA"/>
</dbReference>
<dbReference type="Gramene" id="Manes.01G100700.9.v8.1">
    <property type="protein sequence ID" value="Manes.01G100700.9.v8.1.CDS"/>
    <property type="gene ID" value="Manes.01G100700.v8.1"/>
</dbReference>
<sequence length="550" mass="61714">MGGCVSTPPKAIRKHKKHVRRFGKRHMKISSSRDENKLSSDTGCVTDFAVSQYVQMDFENGKTAGAANSTYHLKQMQWHLSQVGFDGVRQEEAWFDSVSILESDSDDEFSSILGDRFSSVGSTIGSIANGQVLQYESSSCFMDGMGKYEEYHESYVQIDGVGHGVSNDEQDSRGFAVIGTQGYELSLSGKTEENITKKLLDYGSVKGLKEDRHDSQENTLKSGLSRLVPTISFNEKVLNTSAQQKTLAVFRLSFKRKSCDGGENSEHCTSKRLLYRPKAGLVIPCSTGEKSITGCWCEIPPSNFKLRGETYFKDKRKCPAPNFSPYTPIGVDLFICARKVHHIAQHLELPNLKVEGKIPSLLIVNIQLPTYPAAMFLGETDGEGMSLVLYFKVSEQEISPQCQDNIKKLIEDEMEKVKGFAKESNVPFRERLKIMAGLVNPEDLNLSSAEKKLVNAYNEKPVLSRPQHEFYTGPNYLEIDLDIHRFSYISRKGLDSFRDRLKNGIIDLGLTIQAQKPEELPEEVLCCLRLSKIDFVDHGQIPTLKTREDN</sequence>
<dbReference type="EMBL" id="CM004387">
    <property type="protein sequence ID" value="OAY60283.1"/>
    <property type="molecule type" value="Genomic_DNA"/>
</dbReference>
<feature type="domain" description="Protein ENHANCED DISEASE RESISTANCE 2 C-terminal" evidence="1">
    <location>
        <begin position="296"/>
        <end position="534"/>
    </location>
</feature>
<dbReference type="OrthoDB" id="9970435at2759"/>
<dbReference type="InterPro" id="IPR009769">
    <property type="entry name" value="EDR2_C"/>
</dbReference>
<reference evidence="2 3" key="1">
    <citation type="submission" date="2016-02" db="EMBL/GenBank/DDBJ databases">
        <title>WGS assembly of Manihot esculenta.</title>
        <authorList>
            <person name="Bredeson J.V."/>
            <person name="Prochnik S.E."/>
            <person name="Lyons J.B."/>
            <person name="Schmutz J."/>
            <person name="Grimwood J."/>
            <person name="Vrebalov J."/>
            <person name="Bart R.S."/>
            <person name="Amuge T."/>
            <person name="Ferguson M.E."/>
            <person name="Green R."/>
            <person name="Putnam N."/>
            <person name="Stites J."/>
            <person name="Rounsley S."/>
            <person name="Rokhsar D.S."/>
        </authorList>
    </citation>
    <scope>NUCLEOTIDE SEQUENCE [LARGE SCALE GENOMIC DNA]</scope>
    <source>
        <strain evidence="3">cv. AM560-2</strain>
        <tissue evidence="2">Leaf</tissue>
    </source>
</reference>
<dbReference type="OMA" id="CKYEEYH"/>
<dbReference type="Pfam" id="PF07059">
    <property type="entry name" value="EDR2_C"/>
    <property type="match status" value="1"/>
</dbReference>
<evidence type="ECO:0000313" key="2">
    <source>
        <dbReference type="EMBL" id="OAY60283.1"/>
    </source>
</evidence>
<dbReference type="Gramene" id="Manes.01G100700.7.v8.1">
    <property type="protein sequence ID" value="Manes.01G100700.7.v8.1.CDS"/>
    <property type="gene ID" value="Manes.01G100700.v8.1"/>
</dbReference>
<dbReference type="PANTHER" id="PTHR31558:SF16">
    <property type="entry name" value="FAMILY PROTEIN, PUTATIVE (DUF1336)-RELATED"/>
    <property type="match status" value="1"/>
</dbReference>
<keyword evidence="3" id="KW-1185">Reference proteome</keyword>
<protein>
    <recommendedName>
        <fullName evidence="1">Protein ENHANCED DISEASE RESISTANCE 2 C-terminal domain-containing protein</fullName>
    </recommendedName>
</protein>